<dbReference type="GO" id="GO:0005783">
    <property type="term" value="C:endoplasmic reticulum"/>
    <property type="evidence" value="ECO:0007669"/>
    <property type="project" value="TreeGrafter"/>
</dbReference>
<evidence type="ECO:0000313" key="10">
    <source>
        <dbReference type="Proteomes" id="UP000663891"/>
    </source>
</evidence>
<sequence>MTMSTTKDTSLWSWSDVNGTYYQNIVDNYILHLLPDYIVIQPMIRDAKEFLVIDRTHEDIQIHPTLPNVDGAIRRSIHGIIGIINLISGPYLIVITSKVRIGDINAQAIYKVQTTDIIPYARNMSHLNEYQQKYNTKYLSMIELVLRTEAFYFSYTYDITHTFQRLQTSPPDFHSTPFIERADQRFVWNRYLLTQLTSNRAAARFALPLIHGFVALHTFNINGQSFIYGVVSRRSTYRAGTRLFIRGIDDDGKVANFVETEQILQLDSIACSYVQTRGSVPCFWAQLPDLRYKPKVTVLPSNNHMTAFRQHFEEQEYYYGRQFLLSLTNHHGAEGKLNAKYRELYETSQNPYLKFEDFDFHKECAGMRYDRLTILLGRIIADQDDYSYFSMAKDGALQTQQTGVFRTNCVDCLDRTNVVQTLLAKRILEQQLKHYNVIKYNENIDTYKQLSTLFKNIWADNADVISLQYAGTGALKTDYTRTGQRSTMGLVRDGYNSCMRYVLNNFFDGFRQDGIDLFLGYYRVSLDEEQQLKHYNVIKYNENIDTYKQLSTLFKNIWADNADVISLQYAGTGALKTDYTRTGQRSTMGLVRDGYNSCMRYVLNNFFDGFRQDGIDLFLGYYRVSLDEGRTPESCPISKEISKKFLALPVTMFLAFSMCIINLLIPASSFREQITYVLFWGAATISTLAITIFWGKELVDAPRLYSKVKRD</sequence>
<keyword evidence="7" id="KW-0812">Transmembrane</keyword>
<evidence type="ECO:0000313" key="9">
    <source>
        <dbReference type="EMBL" id="CAF1019844.1"/>
    </source>
</evidence>
<evidence type="ECO:0000256" key="1">
    <source>
        <dbReference type="ARBA" id="ARBA00013038"/>
    </source>
</evidence>
<evidence type="ECO:0000256" key="3">
    <source>
        <dbReference type="ARBA" id="ARBA00036807"/>
    </source>
</evidence>
<dbReference type="OrthoDB" id="405996at2759"/>
<dbReference type="PANTHER" id="PTHR45662:SF2">
    <property type="entry name" value="PHOSPHATIDYLINOSITOL-3-PHOSPHATASE SAC1"/>
    <property type="match status" value="1"/>
</dbReference>
<dbReference type="GO" id="GO:0046856">
    <property type="term" value="P:phosphatidylinositol dephosphorylation"/>
    <property type="evidence" value="ECO:0007669"/>
    <property type="project" value="TreeGrafter"/>
</dbReference>
<dbReference type="GO" id="GO:0043812">
    <property type="term" value="F:phosphatidylinositol-4-phosphate phosphatase activity"/>
    <property type="evidence" value="ECO:0007669"/>
    <property type="project" value="TreeGrafter"/>
</dbReference>
<gene>
    <name evidence="9" type="ORF">VCS650_LOCUS15733</name>
</gene>
<proteinExistence type="predicted"/>
<comment type="catalytic activity">
    <reaction evidence="3">
        <text>a 1,2-diacyl-sn-glycero-3-phospho-(1D-myo-inositol 4-phosphate) + H2O = a 1,2-diacyl-sn-glycero-3-phospho-(1D-myo-inositol) + phosphate</text>
        <dbReference type="Rhea" id="RHEA:55652"/>
        <dbReference type="ChEBI" id="CHEBI:15377"/>
        <dbReference type="ChEBI" id="CHEBI:43474"/>
        <dbReference type="ChEBI" id="CHEBI:57880"/>
        <dbReference type="ChEBI" id="CHEBI:58178"/>
    </reaction>
    <physiologicalReaction direction="left-to-right" evidence="3">
        <dbReference type="Rhea" id="RHEA:55653"/>
    </physiologicalReaction>
</comment>
<evidence type="ECO:0000256" key="4">
    <source>
        <dbReference type="ARBA" id="ARBA00040795"/>
    </source>
</evidence>
<name>A0A814I7Q3_9BILA</name>
<evidence type="ECO:0000256" key="6">
    <source>
        <dbReference type="ARBA" id="ARBA00041911"/>
    </source>
</evidence>
<dbReference type="PANTHER" id="PTHR45662">
    <property type="entry name" value="PHOSPHATIDYLINOSITIDE PHOSPHATASE SAC1"/>
    <property type="match status" value="1"/>
</dbReference>
<organism evidence="9 10">
    <name type="scientific">Adineta steineri</name>
    <dbReference type="NCBI Taxonomy" id="433720"/>
    <lineage>
        <taxon>Eukaryota</taxon>
        <taxon>Metazoa</taxon>
        <taxon>Spiralia</taxon>
        <taxon>Gnathifera</taxon>
        <taxon>Rotifera</taxon>
        <taxon>Eurotatoria</taxon>
        <taxon>Bdelloidea</taxon>
        <taxon>Adinetida</taxon>
        <taxon>Adinetidae</taxon>
        <taxon>Adineta</taxon>
    </lineage>
</organism>
<evidence type="ECO:0000259" key="8">
    <source>
        <dbReference type="PROSITE" id="PS50275"/>
    </source>
</evidence>
<dbReference type="PROSITE" id="PS50275">
    <property type="entry name" value="SAC"/>
    <property type="match status" value="1"/>
</dbReference>
<feature type="domain" description="SAC" evidence="8">
    <location>
        <begin position="142"/>
        <end position="471"/>
    </location>
</feature>
<evidence type="ECO:0000256" key="2">
    <source>
        <dbReference type="ARBA" id="ARBA00036631"/>
    </source>
</evidence>
<dbReference type="Proteomes" id="UP000663891">
    <property type="component" value="Unassembled WGS sequence"/>
</dbReference>
<comment type="caution">
    <text evidence="9">The sequence shown here is derived from an EMBL/GenBank/DDBJ whole genome shotgun (WGS) entry which is preliminary data.</text>
</comment>
<dbReference type="EC" id="3.1.3.64" evidence="1"/>
<evidence type="ECO:0000256" key="7">
    <source>
        <dbReference type="SAM" id="Phobius"/>
    </source>
</evidence>
<feature type="transmembrane region" description="Helical" evidence="7">
    <location>
        <begin position="645"/>
        <end position="665"/>
    </location>
</feature>
<reference evidence="9" key="1">
    <citation type="submission" date="2021-02" db="EMBL/GenBank/DDBJ databases">
        <authorList>
            <person name="Nowell W R."/>
        </authorList>
    </citation>
    <scope>NUCLEOTIDE SEQUENCE</scope>
</reference>
<dbReference type="InterPro" id="IPR002013">
    <property type="entry name" value="SAC_dom"/>
</dbReference>
<comment type="catalytic activity">
    <reaction evidence="2">
        <text>a 1,2-diacyl-sn-glycero-3-phospho-(1D-myo-inositol-3-phosphate) + H2O = a 1,2-diacyl-sn-glycero-3-phospho-(1D-myo-inositol) + phosphate</text>
        <dbReference type="Rhea" id="RHEA:12316"/>
        <dbReference type="ChEBI" id="CHEBI:15377"/>
        <dbReference type="ChEBI" id="CHEBI:43474"/>
        <dbReference type="ChEBI" id="CHEBI:57880"/>
        <dbReference type="ChEBI" id="CHEBI:58088"/>
        <dbReference type="EC" id="3.1.3.64"/>
    </reaction>
    <physiologicalReaction direction="left-to-right" evidence="2">
        <dbReference type="Rhea" id="RHEA:12317"/>
    </physiologicalReaction>
</comment>
<dbReference type="Pfam" id="PF02383">
    <property type="entry name" value="Syja_N"/>
    <property type="match status" value="1"/>
</dbReference>
<feature type="transmembrane region" description="Helical" evidence="7">
    <location>
        <begin position="677"/>
        <end position="695"/>
    </location>
</feature>
<dbReference type="AlphaFoldDB" id="A0A814I7Q3"/>
<evidence type="ECO:0000256" key="5">
    <source>
        <dbReference type="ARBA" id="ARBA00041396"/>
    </source>
</evidence>
<keyword evidence="7" id="KW-0472">Membrane</keyword>
<dbReference type="EMBL" id="CAJNON010000137">
    <property type="protein sequence ID" value="CAF1019844.1"/>
    <property type="molecule type" value="Genomic_DNA"/>
</dbReference>
<dbReference type="GO" id="GO:0004438">
    <property type="term" value="F:phosphatidylinositol-3-phosphate phosphatase activity"/>
    <property type="evidence" value="ECO:0007669"/>
    <property type="project" value="UniProtKB-EC"/>
</dbReference>
<accession>A0A814I7Q3</accession>
<keyword evidence="7" id="KW-1133">Transmembrane helix</keyword>
<protein>
    <recommendedName>
        <fullName evidence="4">Phosphatidylinositol-3-phosphatase SAC1</fullName>
        <ecNumber evidence="1">3.1.3.64</ecNumber>
    </recommendedName>
    <alternativeName>
        <fullName evidence="6">Phosphatidylinositol-4-phosphate phosphatase</fullName>
    </alternativeName>
    <alternativeName>
        <fullName evidence="5">Suppressor of actin mutations 1-like protein</fullName>
    </alternativeName>
</protein>